<name>A0A2M9CC70_9CELL</name>
<dbReference type="AlphaFoldDB" id="A0A2M9CC70"/>
<evidence type="ECO:0000313" key="2">
    <source>
        <dbReference type="Proteomes" id="UP000231693"/>
    </source>
</evidence>
<organism evidence="1 2">
    <name type="scientific">Sediminihabitans luteus</name>
    <dbReference type="NCBI Taxonomy" id="1138585"/>
    <lineage>
        <taxon>Bacteria</taxon>
        <taxon>Bacillati</taxon>
        <taxon>Actinomycetota</taxon>
        <taxon>Actinomycetes</taxon>
        <taxon>Micrococcales</taxon>
        <taxon>Cellulomonadaceae</taxon>
        <taxon>Sediminihabitans</taxon>
    </lineage>
</organism>
<dbReference type="OrthoDB" id="9182871at2"/>
<sequence>MTPTPEQVVREFFAVVRSGREPARAAEFMAPRVQAHQVQAENPTTVERTPAQYAEHVAEMLAAWGPFTLDVDEVLAAGDKVYVRWTQHGRHVGEVDGHAPTGEPVVEVASCTYRVADGAIVEYWIQIDRAGITAQLDAARAAGARPALP</sequence>
<dbReference type="InterPro" id="IPR009959">
    <property type="entry name" value="Cyclase_SnoaL-like"/>
</dbReference>
<keyword evidence="2" id="KW-1185">Reference proteome</keyword>
<protein>
    <submittedName>
        <fullName evidence="1">SnoaL-like polyketide cyclase</fullName>
    </submittedName>
</protein>
<accession>A0A2M9CC70</accession>
<proteinExistence type="predicted"/>
<dbReference type="RefSeq" id="WP_100424166.1">
    <property type="nucleotide sequence ID" value="NZ_BOOX01000011.1"/>
</dbReference>
<dbReference type="PANTHER" id="PTHR38436">
    <property type="entry name" value="POLYKETIDE CYCLASE SNOAL-LIKE DOMAIN"/>
    <property type="match status" value="1"/>
</dbReference>
<evidence type="ECO:0000313" key="1">
    <source>
        <dbReference type="EMBL" id="PJJ68608.1"/>
    </source>
</evidence>
<dbReference type="GO" id="GO:0030638">
    <property type="term" value="P:polyketide metabolic process"/>
    <property type="evidence" value="ECO:0007669"/>
    <property type="project" value="InterPro"/>
</dbReference>
<dbReference type="SUPFAM" id="SSF54427">
    <property type="entry name" value="NTF2-like"/>
    <property type="match status" value="1"/>
</dbReference>
<gene>
    <name evidence="1" type="ORF">CLV28_3024</name>
</gene>
<dbReference type="Gene3D" id="3.10.450.50">
    <property type="match status" value="1"/>
</dbReference>
<reference evidence="1 2" key="1">
    <citation type="submission" date="2017-11" db="EMBL/GenBank/DDBJ databases">
        <title>Genomic Encyclopedia of Archaeal and Bacterial Type Strains, Phase II (KMG-II): From Individual Species to Whole Genera.</title>
        <authorList>
            <person name="Goeker M."/>
        </authorList>
    </citation>
    <scope>NUCLEOTIDE SEQUENCE [LARGE SCALE GENOMIC DNA]</scope>
    <source>
        <strain evidence="1 2">DSM 25478</strain>
    </source>
</reference>
<comment type="caution">
    <text evidence="1">The sequence shown here is derived from an EMBL/GenBank/DDBJ whole genome shotgun (WGS) entry which is preliminary data.</text>
</comment>
<dbReference type="PANTHER" id="PTHR38436:SF1">
    <property type="entry name" value="ESTER CYCLASE"/>
    <property type="match status" value="1"/>
</dbReference>
<dbReference type="InterPro" id="IPR032710">
    <property type="entry name" value="NTF2-like_dom_sf"/>
</dbReference>
<dbReference type="Proteomes" id="UP000231693">
    <property type="component" value="Unassembled WGS sequence"/>
</dbReference>
<dbReference type="EMBL" id="PGFE01000007">
    <property type="protein sequence ID" value="PJJ68608.1"/>
    <property type="molecule type" value="Genomic_DNA"/>
</dbReference>
<dbReference type="Pfam" id="PF07366">
    <property type="entry name" value="SnoaL"/>
    <property type="match status" value="1"/>
</dbReference>